<dbReference type="RefSeq" id="WP_183600224.1">
    <property type="nucleotide sequence ID" value="NZ_JACHXK010000004.1"/>
</dbReference>
<feature type="transmembrane region" description="Helical" evidence="1">
    <location>
        <begin position="187"/>
        <end position="205"/>
    </location>
</feature>
<name>A0A7W5AXC7_9BACL</name>
<keyword evidence="3" id="KW-1185">Reference proteome</keyword>
<evidence type="ECO:0000256" key="1">
    <source>
        <dbReference type="SAM" id="Phobius"/>
    </source>
</evidence>
<reference evidence="2 3" key="1">
    <citation type="submission" date="2020-08" db="EMBL/GenBank/DDBJ databases">
        <title>Genomic Encyclopedia of Type Strains, Phase III (KMG-III): the genomes of soil and plant-associated and newly described type strains.</title>
        <authorList>
            <person name="Whitman W."/>
        </authorList>
    </citation>
    <scope>NUCLEOTIDE SEQUENCE [LARGE SCALE GENOMIC DNA]</scope>
    <source>
        <strain evidence="2 3">CECT 5862</strain>
    </source>
</reference>
<gene>
    <name evidence="2" type="ORF">FHS18_002394</name>
</gene>
<sequence>MQTDRAAILTPDDVRNIHSYVQRKYAGLPTERHSEIVTDAMQRIVLRQLPDFPEEIRLQLTDKLLSEVVIEQKRPVGAEHVFAASLTVDLTEPRLVESLHLWAEHRLQLIVEQESFIHLVTTAADKLHAGNGKQDLQQQVWQSFSNEAAQHASTVTQARKIAPIRAQTVVRLQPAEQITPFVRRRPVLYGVLCMLVALGMLWYGYKMIVPFLPIKPQAMHIPVEPVEVPAARLNELPADLRYTEIDRERLTAYLNKKNSLLAEPEYRDDIIKVAKEKDIHPLLLFAITGQEQAFVPRSHKLAELMVNNPFNVYHSYLEYNTTLEQAAAIAGNTINRLSKDRPANIDPIQWINRQYAEDKNWWKGVSSILKSMKRHMETSAE</sequence>
<evidence type="ECO:0000313" key="2">
    <source>
        <dbReference type="EMBL" id="MBB3110327.1"/>
    </source>
</evidence>
<evidence type="ECO:0000313" key="3">
    <source>
        <dbReference type="Proteomes" id="UP000570361"/>
    </source>
</evidence>
<organism evidence="2 3">
    <name type="scientific">Paenibacillus phyllosphaerae</name>
    <dbReference type="NCBI Taxonomy" id="274593"/>
    <lineage>
        <taxon>Bacteria</taxon>
        <taxon>Bacillati</taxon>
        <taxon>Bacillota</taxon>
        <taxon>Bacilli</taxon>
        <taxon>Bacillales</taxon>
        <taxon>Paenibacillaceae</taxon>
        <taxon>Paenibacillus</taxon>
    </lineage>
</organism>
<keyword evidence="1" id="KW-1133">Transmembrane helix</keyword>
<protein>
    <submittedName>
        <fullName evidence="2">Uncharacterized protein</fullName>
    </submittedName>
</protein>
<dbReference type="AlphaFoldDB" id="A0A7W5AXC7"/>
<keyword evidence="1" id="KW-0812">Transmembrane</keyword>
<comment type="caution">
    <text evidence="2">The sequence shown here is derived from an EMBL/GenBank/DDBJ whole genome shotgun (WGS) entry which is preliminary data.</text>
</comment>
<proteinExistence type="predicted"/>
<dbReference type="Proteomes" id="UP000570361">
    <property type="component" value="Unassembled WGS sequence"/>
</dbReference>
<keyword evidence="1" id="KW-0472">Membrane</keyword>
<dbReference type="EMBL" id="JACHXK010000004">
    <property type="protein sequence ID" value="MBB3110327.1"/>
    <property type="molecule type" value="Genomic_DNA"/>
</dbReference>
<accession>A0A7W5AXC7</accession>